<evidence type="ECO:0000313" key="2">
    <source>
        <dbReference type="EMBL" id="MCI60994.1"/>
    </source>
</evidence>
<keyword evidence="3" id="KW-1185">Reference proteome</keyword>
<proteinExistence type="predicted"/>
<dbReference type="EMBL" id="LXQA010591654">
    <property type="protein sequence ID" value="MCI60994.1"/>
    <property type="molecule type" value="Genomic_DNA"/>
</dbReference>
<sequence>MVGDNRGYIVSHTASTSNNNNNNNLMMQTPSSTQLSIRWYISLPQEQREELITTSFRRPRGRPVGSKNKPKP</sequence>
<organism evidence="2 3">
    <name type="scientific">Trifolium medium</name>
    <dbReference type="NCBI Taxonomy" id="97028"/>
    <lineage>
        <taxon>Eukaryota</taxon>
        <taxon>Viridiplantae</taxon>
        <taxon>Streptophyta</taxon>
        <taxon>Embryophyta</taxon>
        <taxon>Tracheophyta</taxon>
        <taxon>Spermatophyta</taxon>
        <taxon>Magnoliopsida</taxon>
        <taxon>eudicotyledons</taxon>
        <taxon>Gunneridae</taxon>
        <taxon>Pentapetalae</taxon>
        <taxon>rosids</taxon>
        <taxon>fabids</taxon>
        <taxon>Fabales</taxon>
        <taxon>Fabaceae</taxon>
        <taxon>Papilionoideae</taxon>
        <taxon>50 kb inversion clade</taxon>
        <taxon>NPAAA clade</taxon>
        <taxon>Hologalegina</taxon>
        <taxon>IRL clade</taxon>
        <taxon>Trifolieae</taxon>
        <taxon>Trifolium</taxon>
    </lineage>
</organism>
<reference evidence="2 3" key="1">
    <citation type="journal article" date="2018" name="Front. Plant Sci.">
        <title>Red Clover (Trifolium pratense) and Zigzag Clover (T. medium) - A Picture of Genomic Similarities and Differences.</title>
        <authorList>
            <person name="Dluhosova J."/>
            <person name="Istvanek J."/>
            <person name="Nedelnik J."/>
            <person name="Repkova J."/>
        </authorList>
    </citation>
    <scope>NUCLEOTIDE SEQUENCE [LARGE SCALE GENOMIC DNA]</scope>
    <source>
        <strain evidence="3">cv. 10/8</strain>
        <tissue evidence="2">Leaf</tissue>
    </source>
</reference>
<feature type="region of interest" description="Disordered" evidence="1">
    <location>
        <begin position="1"/>
        <end position="28"/>
    </location>
</feature>
<feature type="non-terminal residue" evidence="2">
    <location>
        <position position="72"/>
    </location>
</feature>
<feature type="region of interest" description="Disordered" evidence="1">
    <location>
        <begin position="51"/>
        <end position="72"/>
    </location>
</feature>
<evidence type="ECO:0000256" key="1">
    <source>
        <dbReference type="SAM" id="MobiDB-lite"/>
    </source>
</evidence>
<protein>
    <submittedName>
        <fullName evidence="2">Uncharacterized protein</fullName>
    </submittedName>
</protein>
<dbReference type="Proteomes" id="UP000265520">
    <property type="component" value="Unassembled WGS sequence"/>
</dbReference>
<comment type="caution">
    <text evidence="2">The sequence shown here is derived from an EMBL/GenBank/DDBJ whole genome shotgun (WGS) entry which is preliminary data.</text>
</comment>
<accession>A0A392TK67</accession>
<evidence type="ECO:0000313" key="3">
    <source>
        <dbReference type="Proteomes" id="UP000265520"/>
    </source>
</evidence>
<dbReference type="AlphaFoldDB" id="A0A392TK67"/>
<name>A0A392TK67_9FABA</name>